<reference evidence="2 3" key="1">
    <citation type="submission" date="2018-01" db="EMBL/GenBank/DDBJ databases">
        <title>Genome characterization of the sugarcane-associated fungus Trichoderma ghanense CCMA-1212 and their application in lignocelulose bioconversion.</title>
        <authorList>
            <person name="Steindorff A.S."/>
            <person name="Mendes T.D."/>
            <person name="Vilela E.S.D."/>
            <person name="Rodrigues D.S."/>
            <person name="Formighieri E.F."/>
            <person name="Melo I.S."/>
            <person name="Favaro L.C.L."/>
        </authorList>
    </citation>
    <scope>NUCLEOTIDE SEQUENCE [LARGE SCALE GENOMIC DNA]</scope>
    <source>
        <strain evidence="2 3">CCMA-1212</strain>
    </source>
</reference>
<evidence type="ECO:0000256" key="1">
    <source>
        <dbReference type="SAM" id="SignalP"/>
    </source>
</evidence>
<dbReference type="RefSeq" id="XP_073557799.1">
    <property type="nucleotide sequence ID" value="XM_073703736.1"/>
</dbReference>
<proteinExistence type="predicted"/>
<dbReference type="GeneID" id="300578186"/>
<organism evidence="2 3">
    <name type="scientific">Trichoderma ghanense</name>
    <dbReference type="NCBI Taxonomy" id="65468"/>
    <lineage>
        <taxon>Eukaryota</taxon>
        <taxon>Fungi</taxon>
        <taxon>Dikarya</taxon>
        <taxon>Ascomycota</taxon>
        <taxon>Pezizomycotina</taxon>
        <taxon>Sordariomycetes</taxon>
        <taxon>Hypocreomycetidae</taxon>
        <taxon>Hypocreales</taxon>
        <taxon>Hypocreaceae</taxon>
        <taxon>Trichoderma</taxon>
    </lineage>
</organism>
<evidence type="ECO:0000313" key="3">
    <source>
        <dbReference type="Proteomes" id="UP001642720"/>
    </source>
</evidence>
<protein>
    <submittedName>
        <fullName evidence="2">Uncharacterized protein</fullName>
    </submittedName>
</protein>
<dbReference type="EMBL" id="PPTA01000008">
    <property type="protein sequence ID" value="TFB01598.1"/>
    <property type="molecule type" value="Genomic_DNA"/>
</dbReference>
<feature type="signal peptide" evidence="1">
    <location>
        <begin position="1"/>
        <end position="19"/>
    </location>
</feature>
<name>A0ABY2H044_9HYPO</name>
<keyword evidence="1" id="KW-0732">Signal</keyword>
<accession>A0ABY2H044</accession>
<dbReference type="Proteomes" id="UP001642720">
    <property type="component" value="Unassembled WGS sequence"/>
</dbReference>
<feature type="chain" id="PRO_5045070400" evidence="1">
    <location>
        <begin position="20"/>
        <end position="157"/>
    </location>
</feature>
<gene>
    <name evidence="2" type="ORF">CCMA1212_006519</name>
</gene>
<keyword evidence="3" id="KW-1185">Reference proteome</keyword>
<comment type="caution">
    <text evidence="2">The sequence shown here is derived from an EMBL/GenBank/DDBJ whole genome shotgun (WGS) entry which is preliminary data.</text>
</comment>
<evidence type="ECO:0000313" key="2">
    <source>
        <dbReference type="EMBL" id="TFB01598.1"/>
    </source>
</evidence>
<sequence length="157" mass="15709">MRFSLATVVVAALVGTGLAAPLARRSLVSDVGGLLGGITQGVVVDVVALETQLTSLLGPIVAKIEAVLPVTLAAKLVSLAQGVEGKVTATANVDNVVQIVGEALAMVAQGVDLNAVNAYLNAATGGQLASLQVALGITNLPQVLGLVQTTVQHTVQQ</sequence>